<evidence type="ECO:0000313" key="1">
    <source>
        <dbReference type="EMBL" id="CAG8755470.1"/>
    </source>
</evidence>
<feature type="non-terminal residue" evidence="1">
    <location>
        <position position="1"/>
    </location>
</feature>
<name>A0ACA9QJG6_9GLOM</name>
<dbReference type="EMBL" id="CAJVPU010048362">
    <property type="protein sequence ID" value="CAG8755470.1"/>
    <property type="molecule type" value="Genomic_DNA"/>
</dbReference>
<protein>
    <submittedName>
        <fullName evidence="1">15250_t:CDS:1</fullName>
    </submittedName>
</protein>
<gene>
    <name evidence="1" type="ORF">DHETER_LOCUS14914</name>
</gene>
<sequence length="113" mass="13692">ERHQHQREKYLVQQNPEKEKQEHKKNREQQRIAAKINWRKKGFAHLYQSKNEQLKNLLLHDISEHQALNDIKKIVAKSRYYSNKISETDNELPMIKEEKGFNILLMITAIIMW</sequence>
<accession>A0ACA9QJG6</accession>
<proteinExistence type="predicted"/>
<evidence type="ECO:0000313" key="2">
    <source>
        <dbReference type="Proteomes" id="UP000789702"/>
    </source>
</evidence>
<organism evidence="1 2">
    <name type="scientific">Dentiscutata heterogama</name>
    <dbReference type="NCBI Taxonomy" id="1316150"/>
    <lineage>
        <taxon>Eukaryota</taxon>
        <taxon>Fungi</taxon>
        <taxon>Fungi incertae sedis</taxon>
        <taxon>Mucoromycota</taxon>
        <taxon>Glomeromycotina</taxon>
        <taxon>Glomeromycetes</taxon>
        <taxon>Diversisporales</taxon>
        <taxon>Gigasporaceae</taxon>
        <taxon>Dentiscutata</taxon>
    </lineage>
</organism>
<keyword evidence="2" id="KW-1185">Reference proteome</keyword>
<dbReference type="Proteomes" id="UP000789702">
    <property type="component" value="Unassembled WGS sequence"/>
</dbReference>
<comment type="caution">
    <text evidence="1">The sequence shown here is derived from an EMBL/GenBank/DDBJ whole genome shotgun (WGS) entry which is preliminary data.</text>
</comment>
<reference evidence="1" key="1">
    <citation type="submission" date="2021-06" db="EMBL/GenBank/DDBJ databases">
        <authorList>
            <person name="Kallberg Y."/>
            <person name="Tangrot J."/>
            <person name="Rosling A."/>
        </authorList>
    </citation>
    <scope>NUCLEOTIDE SEQUENCE</scope>
    <source>
        <strain evidence="1">IL203A</strain>
    </source>
</reference>